<evidence type="ECO:0000259" key="1">
    <source>
        <dbReference type="Pfam" id="PF00144"/>
    </source>
</evidence>
<dbReference type="InterPro" id="IPR001466">
    <property type="entry name" value="Beta-lactam-related"/>
</dbReference>
<dbReference type="EC" id="3.-.-.-" evidence="2"/>
<dbReference type="SUPFAM" id="SSF56601">
    <property type="entry name" value="beta-lactamase/transpeptidase-like"/>
    <property type="match status" value="1"/>
</dbReference>
<proteinExistence type="predicted"/>
<gene>
    <name evidence="2" type="ORF">ACFPM4_15640</name>
</gene>
<keyword evidence="2" id="KW-0378">Hydrolase</keyword>
<dbReference type="Proteomes" id="UP001596147">
    <property type="component" value="Unassembled WGS sequence"/>
</dbReference>
<evidence type="ECO:0000313" key="3">
    <source>
        <dbReference type="Proteomes" id="UP001596147"/>
    </source>
</evidence>
<sequence>MQKDEWVDNFETYATKIINDFHLPGVAVGLASHGQVYYEKSFGYRDVEQQLQVTSDTVFAIGSITKTFTCAAILQLQERGKIHVHDPISNYLPEFRHSKDSFANRVTIHHLMTHTSGIPDLQTFPMVVYDSLTEDDFKYDPTISGEKKSIQPLRTTDEYLQYLSQLDFQLLSNPGERWHYSNDGYGLLGIIIERVSGQTYEKYLHENILEPSRMKHTSFFLDQYRDENVTKLYVLREEEGNSRVVASPNWWDAPVMRSAGFLKSTISDMLKFAEIFRTDGIAVGGERILATDSIKQMARVHTWKNPIIRQGYGYGLCVFPNYHGTTLLEHAGGIKGGGAQMFILPEKGLSGIILTNILSTAPTSLMNGMLNGLDNRQVESSHVTYENAPAEEELVTVYIGRYQSEHMNLSVSIKLIDHQLQIQVFDSLIRLKTIQKDTFLLEGTLDCIQFKRNKENQIIALDYKGIILKFVQGGAA</sequence>
<accession>A0ABW0LK85</accession>
<dbReference type="EMBL" id="JBHSMC010000021">
    <property type="protein sequence ID" value="MFC5466164.1"/>
    <property type="molecule type" value="Genomic_DNA"/>
</dbReference>
<name>A0ABW0LK85_9BACI</name>
<dbReference type="RefSeq" id="WP_382353756.1">
    <property type="nucleotide sequence ID" value="NZ_JBHSMC010000021.1"/>
</dbReference>
<protein>
    <submittedName>
        <fullName evidence="2">Serine hydrolase domain-containing protein</fullName>
        <ecNumber evidence="2">3.-.-.-</ecNumber>
    </submittedName>
</protein>
<organism evidence="2 3">
    <name type="scientific">Lederbergia graminis</name>
    <dbReference type="NCBI Taxonomy" id="735518"/>
    <lineage>
        <taxon>Bacteria</taxon>
        <taxon>Bacillati</taxon>
        <taxon>Bacillota</taxon>
        <taxon>Bacilli</taxon>
        <taxon>Bacillales</taxon>
        <taxon>Bacillaceae</taxon>
        <taxon>Lederbergia</taxon>
    </lineage>
</organism>
<dbReference type="InterPro" id="IPR012338">
    <property type="entry name" value="Beta-lactam/transpept-like"/>
</dbReference>
<dbReference type="PANTHER" id="PTHR46825:SF9">
    <property type="entry name" value="BETA-LACTAMASE-RELATED DOMAIN-CONTAINING PROTEIN"/>
    <property type="match status" value="1"/>
</dbReference>
<dbReference type="Gene3D" id="3.40.710.10">
    <property type="entry name" value="DD-peptidase/beta-lactamase superfamily"/>
    <property type="match status" value="1"/>
</dbReference>
<reference evidence="3" key="1">
    <citation type="journal article" date="2019" name="Int. J. Syst. Evol. Microbiol.">
        <title>The Global Catalogue of Microorganisms (GCM) 10K type strain sequencing project: providing services to taxonomists for standard genome sequencing and annotation.</title>
        <authorList>
            <consortium name="The Broad Institute Genomics Platform"/>
            <consortium name="The Broad Institute Genome Sequencing Center for Infectious Disease"/>
            <person name="Wu L."/>
            <person name="Ma J."/>
        </authorList>
    </citation>
    <scope>NUCLEOTIDE SEQUENCE [LARGE SCALE GENOMIC DNA]</scope>
    <source>
        <strain evidence="3">CGMCC 1.12237</strain>
    </source>
</reference>
<dbReference type="Pfam" id="PF00144">
    <property type="entry name" value="Beta-lactamase"/>
    <property type="match status" value="1"/>
</dbReference>
<dbReference type="InterPro" id="IPR050491">
    <property type="entry name" value="AmpC-like"/>
</dbReference>
<dbReference type="GO" id="GO:0016787">
    <property type="term" value="F:hydrolase activity"/>
    <property type="evidence" value="ECO:0007669"/>
    <property type="project" value="UniProtKB-KW"/>
</dbReference>
<keyword evidence="3" id="KW-1185">Reference proteome</keyword>
<comment type="caution">
    <text evidence="2">The sequence shown here is derived from an EMBL/GenBank/DDBJ whole genome shotgun (WGS) entry which is preliminary data.</text>
</comment>
<evidence type="ECO:0000313" key="2">
    <source>
        <dbReference type="EMBL" id="MFC5466164.1"/>
    </source>
</evidence>
<feature type="domain" description="Beta-lactamase-related" evidence="1">
    <location>
        <begin position="22"/>
        <end position="362"/>
    </location>
</feature>
<dbReference type="PANTHER" id="PTHR46825">
    <property type="entry name" value="D-ALANYL-D-ALANINE-CARBOXYPEPTIDASE/ENDOPEPTIDASE AMPH"/>
    <property type="match status" value="1"/>
</dbReference>